<dbReference type="FunFam" id="1.25.10.10:FF:000096">
    <property type="entry name" value="eIF-2-alpha kinase activator gcn1"/>
    <property type="match status" value="1"/>
</dbReference>
<dbReference type="InterPro" id="IPR016024">
    <property type="entry name" value="ARM-type_fold"/>
</dbReference>
<evidence type="ECO:0000256" key="3">
    <source>
        <dbReference type="PROSITE-ProRule" id="PRU00103"/>
    </source>
</evidence>
<dbReference type="Pfam" id="PF25801">
    <property type="entry name" value="HEAT_GCN1_C_2"/>
    <property type="match status" value="1"/>
</dbReference>
<feature type="repeat" description="HEAT" evidence="3">
    <location>
        <begin position="1796"/>
        <end position="1833"/>
    </location>
</feature>
<evidence type="ECO:0000259" key="5">
    <source>
        <dbReference type="SMART" id="SM01349"/>
    </source>
</evidence>
<evidence type="ECO:0000256" key="4">
    <source>
        <dbReference type="SAM" id="Coils"/>
    </source>
</evidence>
<evidence type="ECO:0000256" key="2">
    <source>
        <dbReference type="ARBA" id="ARBA00022737"/>
    </source>
</evidence>
<organism evidence="6 7">
    <name type="scientific">Sinocyclocheilus rhinocerous</name>
    <dbReference type="NCBI Taxonomy" id="307959"/>
    <lineage>
        <taxon>Eukaryota</taxon>
        <taxon>Metazoa</taxon>
        <taxon>Chordata</taxon>
        <taxon>Craniata</taxon>
        <taxon>Vertebrata</taxon>
        <taxon>Euteleostomi</taxon>
        <taxon>Actinopterygii</taxon>
        <taxon>Neopterygii</taxon>
        <taxon>Teleostei</taxon>
        <taxon>Ostariophysi</taxon>
        <taxon>Cypriniformes</taxon>
        <taxon>Cyprinidae</taxon>
        <taxon>Cyprininae</taxon>
        <taxon>Sinocyclocheilus</taxon>
    </lineage>
</organism>
<dbReference type="PANTHER" id="PTHR23346:SF7">
    <property type="entry name" value="STALLED RIBOSOME SENSOR GCN1"/>
    <property type="match status" value="1"/>
</dbReference>
<dbReference type="GO" id="GO:0005829">
    <property type="term" value="C:cytosol"/>
    <property type="evidence" value="ECO:0007669"/>
    <property type="project" value="TreeGrafter"/>
</dbReference>
<sequence>MAADTQVSDTLKRFAVKVTSSSVKERKEILEELKECVKGKDLPEPAIKGLCKLFYLTLHRYRDAASRRALLSVIEVLVYSQPDAIATNLPPGLLSCGVVSKGMMKSTASGACCALPWTCLIVRTVFPSADKREGANWKKLVEVQSLLLAEAVGGASGNALKSISKRFNKLWTENPGLVDQYMSTLLCLDQSCVSVPLLGLCVDFCSAQRDIATINKHKATFLDLYMKTVLMSKTRPHQHILEKGGSMLRHMSHAEFKEQLLPTLQKALLRSPENSMQSESCSHHAVSGSSSQSLSSSVAVMFIPYLQQEVHEGTLVHAVSVLSQWTSRFTVDVPSELREWFKKAFTLKTSTSPVRHAYLQALIGAFKGDALNQAVEFLPLLIQTVEKAAAQNTQHSLLSEGVAASVLLCRLSVLDSVPEAKLASFWNLILDEKKPLFTTEKFLSQASEETLCTILLLCERLFLDQPQRLNNSKSQMYHQATVMALLSRLWHVRKRAQQTVKKLLSSLGGSSLAHGLLGELRVVINKHKILPSDVVYTESSELTEIGRSYIAPRILLDALSVICSVAAQWNDPAETENLALDILIVTHHPSIVAVRSEMWPSLLSTMKLDAAEFIDKHLEMILPRLLEANADNQAVQNAVGSLSLLSPTKLLPRVMDHVAQRLSNPALRQVTRQEYAIMQTPEGELYDKSIIMSAQQESTKKGNMKRENKAYSFKEQIIELELQEEIKKKKGIKEEIQLTSKQKEMMQNQLENESAIRKRLQELVGELQCAVGLLEVALARRPPLIWMHLPGVLQVVLPLLQSPLAAPRVKQVFLHIVNMHLLFFSVNLAVLVGHVTLRQLKPECDLDPAWAQEDLNTATQRTISLLHTNTALQRDGKTGSGAFVLSAPAFSFCFPLLQAVLSQSSGSSEETELMMTRALQVINTHVQLRAKFNETDTLIDENGPELLPRVSMLLLLTKVIGTSTPRLQVLASGCLTALCASAGGQEGCALAEQPEIDALLEALLSSCFCVRDAALRGLLEMELALPTDSADASGLKMLRRLWVAKFDVEEEGRALAEKLWQALCLDLVPELCSLLIEDVIHHEEAVRSAGAEALSSAVSQYREQSATVLTQLTELYHQKLYRPPPVLDTLGRVISEAPPDQWEARCGIALALNKLAEFLHESQVTPLFLFFVPDALNDRHADVRRCMLDAALSALNTHGKPNFSLLITLTLTAYDSVRQSVVILMGSLAKHLDKSDPKVKPIVAKLITALSTPSQQVQESVASCLPPLVPAIKEDAGGMVRKLLQLLLESDKYAERKGAAYGLAGLVKGLGILSLKQQEIMTTLTDAIQDKKNSRRREGALFAFEMLCNMLGKLFEPYVVHVLPHLLLCFGDGNQYVREAADDCAKAVTRNLSAHGVKLVLPSLLMALEEESWRTKAGSVELLGAMAYCAPKQLSSCLPNIVPKLTEVLTDSHVKVQKAGQQALRQIGSVIRNPEILAITPILLDALTDPSHKTQHCLQTLLDTKFVHFIDAPSLALIMPIVQRAFQDRSTDTRKMAAQIIGNMYSLTDQKVGNHTDVNIAVLFYILNIVTNVCALADENEYVRDTALRAGQRIISMYAETAIALLLPELEQGLFDDLWRIRFSSVQLLGDLLFHISGVTGKMTTETASEDDNFGTAQSTKAIIGALGAERRNRVLSGLYMGRSDIQLVVRQASLHVWKIVVSNTPRTLREILPTLFTLLLGFLASTCPDKRTIAARTLGDLVKKLGEKILPEIIPILEEGLRSDKSDERQGVCIGLSEIMKSTSKDAVLVFSESLVPTVRKALCDPLEEVREAAAKTFEQLHTTIGHQALDDILPTLLKQLDEETSEFALDGLKQVMAVKSRSVLPYLVPKLTAPPVNTRVLAFLSAVAGDALTRHLGVILPALLSSLKDKLGSEECLNCQTVVLSVEDEVGQRIIIEDLLEATRGADAGLRQASVTILNGYFSRTRLDYSAHTRRLLSGLMRLMNDPNPEVLNQSWDTINSITKGVTCILPVLREGVLTGSPEQKEEAARALGGVIKLTSAEALRPSVVNITGPLIRILGDRFAWTVKTALLETLTLLLAKVGIALKPFLPQLQTTFLKALQDSSRAVRLRAAESLGQLVSIHTKVDPLFTEQLLAIRNAEDSGVRETMLQALRFVIQGAGAKVDPTIRKNITTTLLGMLGHDEVQLLFYLFIYIYIYIYIQGLKLTFSLTKEELKNVLQQHVLADVSGVDWMVRHGRSLTLAIAVKSAPDQLCSEEYSSTVLEAVLSSATADRIPIACSGIRAMGYLMRHQLRTGGPESISPRIITQFLKCLQNQSSDIRLVTERMLWWVCKEAETPALEPSLVKPVIKALLDNTKDKNTSVRAQSEHTLVSLLRLRQGEDGMQSINAILDTASNELLSECYRRSLKKISSLPDSNEEIDDTILT</sequence>
<dbReference type="SUPFAM" id="SSF48371">
    <property type="entry name" value="ARM repeat"/>
    <property type="match status" value="5"/>
</dbReference>
<dbReference type="Pfam" id="PF23271">
    <property type="entry name" value="HEAT_GCN1"/>
    <property type="match status" value="1"/>
</dbReference>
<evidence type="ECO:0000313" key="6">
    <source>
        <dbReference type="Ensembl" id="ENSSRHP00000047026.1"/>
    </source>
</evidence>
<keyword evidence="2" id="KW-0677">Repeat</keyword>
<proteinExistence type="inferred from homology"/>
<keyword evidence="7" id="KW-1185">Reference proteome</keyword>
<dbReference type="Pfam" id="PF24987">
    <property type="entry name" value="HEAT_EF3_N"/>
    <property type="match status" value="1"/>
</dbReference>
<protein>
    <submittedName>
        <fullName evidence="6">EIF-2-alpha kinase activator GCN1-like</fullName>
    </submittedName>
</protein>
<reference evidence="6" key="1">
    <citation type="submission" date="2025-08" db="UniProtKB">
        <authorList>
            <consortium name="Ensembl"/>
        </authorList>
    </citation>
    <scope>IDENTIFICATION</scope>
</reference>
<name>A0A673J047_9TELE</name>
<dbReference type="Pfam" id="PF24984">
    <property type="entry name" value="HEAT_EF3_GNC1"/>
    <property type="match status" value="1"/>
</dbReference>
<accession>A0A673J047</accession>
<dbReference type="Pfam" id="PF24993">
    <property type="entry name" value="GNC1_N"/>
    <property type="match status" value="1"/>
</dbReference>
<dbReference type="Proteomes" id="UP000472270">
    <property type="component" value="Unassembled WGS sequence"/>
</dbReference>
<dbReference type="InterPro" id="IPR034085">
    <property type="entry name" value="TOG"/>
</dbReference>
<comment type="similarity">
    <text evidence="1">Belongs to the GCN1 family.</text>
</comment>
<evidence type="ECO:0000313" key="7">
    <source>
        <dbReference type="Proteomes" id="UP000472270"/>
    </source>
</evidence>
<evidence type="ECO:0000256" key="1">
    <source>
        <dbReference type="ARBA" id="ARBA00007366"/>
    </source>
</evidence>
<dbReference type="Gene3D" id="1.25.10.10">
    <property type="entry name" value="Leucine-rich Repeat Variant"/>
    <property type="match status" value="4"/>
</dbReference>
<dbReference type="FunFam" id="1.25.10.10:FF:000162">
    <property type="entry name" value="GCN1, eIF2 alpha kinase activator homolog"/>
    <property type="match status" value="1"/>
</dbReference>
<gene>
    <name evidence="6" type="primary">LOC107754417</name>
</gene>
<dbReference type="GO" id="GO:0034198">
    <property type="term" value="P:cellular response to amino acid starvation"/>
    <property type="evidence" value="ECO:0007669"/>
    <property type="project" value="TreeGrafter"/>
</dbReference>
<reference evidence="6" key="2">
    <citation type="submission" date="2025-09" db="UniProtKB">
        <authorList>
            <consortium name="Ensembl"/>
        </authorList>
    </citation>
    <scope>IDENTIFICATION</scope>
</reference>
<dbReference type="GO" id="GO:0019887">
    <property type="term" value="F:protein kinase regulator activity"/>
    <property type="evidence" value="ECO:0007669"/>
    <property type="project" value="TreeGrafter"/>
</dbReference>
<dbReference type="PANTHER" id="PTHR23346">
    <property type="entry name" value="TRANSLATIONAL ACTIVATOR GCN1-RELATED"/>
    <property type="match status" value="1"/>
</dbReference>
<feature type="coiled-coil region" evidence="4">
    <location>
        <begin position="729"/>
        <end position="763"/>
    </location>
</feature>
<dbReference type="InterPro" id="IPR056810">
    <property type="entry name" value="GNC1-like_N"/>
</dbReference>
<dbReference type="PROSITE" id="PS50077">
    <property type="entry name" value="HEAT_REPEAT"/>
    <property type="match status" value="1"/>
</dbReference>
<dbReference type="InterPro" id="IPR057546">
    <property type="entry name" value="HEAT_GCN1"/>
</dbReference>
<dbReference type="SMART" id="SM01349">
    <property type="entry name" value="TOG"/>
    <property type="match status" value="1"/>
</dbReference>
<dbReference type="InterPro" id="IPR021133">
    <property type="entry name" value="HEAT_type_2"/>
</dbReference>
<keyword evidence="4" id="KW-0175">Coiled coil</keyword>
<feature type="domain" description="TOG" evidence="5">
    <location>
        <begin position="1267"/>
        <end position="1500"/>
    </location>
</feature>
<dbReference type="GO" id="GO:0006417">
    <property type="term" value="P:regulation of translation"/>
    <property type="evidence" value="ECO:0007669"/>
    <property type="project" value="TreeGrafter"/>
</dbReference>
<dbReference type="Ensembl" id="ENSSRHT00000048343.1">
    <property type="protein sequence ID" value="ENSSRHP00000047026.1"/>
    <property type="gene ID" value="ENSSRHG00000023265.1"/>
</dbReference>
<dbReference type="InterPro" id="IPR011989">
    <property type="entry name" value="ARM-like"/>
</dbReference>